<accession>S4NGP9</accession>
<dbReference type="AlphaFoldDB" id="S4NGP9"/>
<dbReference type="PANTHER" id="PTHR43917:SF8">
    <property type="entry name" value="GH16740P-RELATED"/>
    <property type="match status" value="1"/>
</dbReference>
<dbReference type="InterPro" id="IPR036282">
    <property type="entry name" value="Glutathione-S-Trfase_C_sf"/>
</dbReference>
<dbReference type="InterPro" id="IPR010987">
    <property type="entry name" value="Glutathione-S-Trfase_C-like"/>
</dbReference>
<dbReference type="SUPFAM" id="SSF47616">
    <property type="entry name" value="GST C-terminal domain-like"/>
    <property type="match status" value="1"/>
</dbReference>
<feature type="domain" description="GST C-terminal" evidence="1">
    <location>
        <begin position="1"/>
        <end position="113"/>
    </location>
</feature>
<dbReference type="InterPro" id="IPR051369">
    <property type="entry name" value="GST_Theta"/>
</dbReference>
<keyword evidence="2" id="KW-0808">Transferase</keyword>
<dbReference type="Pfam" id="PF00043">
    <property type="entry name" value="GST_C"/>
    <property type="match status" value="1"/>
</dbReference>
<dbReference type="GO" id="GO:0006749">
    <property type="term" value="P:glutathione metabolic process"/>
    <property type="evidence" value="ECO:0007669"/>
    <property type="project" value="TreeGrafter"/>
</dbReference>
<name>S4NGP9_9NEOP</name>
<protein>
    <submittedName>
        <fullName evidence="2">Glutathione S-transferase theta 1</fullName>
    </submittedName>
</protein>
<proteinExistence type="predicted"/>
<reference evidence="2" key="1">
    <citation type="journal article" date="2013" name="BMC Genomics">
        <title>Unscrambling butterfly oogenesis.</title>
        <authorList>
            <person name="Carter J.M."/>
            <person name="Baker S.C."/>
            <person name="Pink R."/>
            <person name="Carter D.R."/>
            <person name="Collins A."/>
            <person name="Tomlin J."/>
            <person name="Gibbs M."/>
            <person name="Breuker C.J."/>
        </authorList>
    </citation>
    <scope>NUCLEOTIDE SEQUENCE</scope>
    <source>
        <tissue evidence="2">Ovary</tissue>
    </source>
</reference>
<dbReference type="PROSITE" id="PS50405">
    <property type="entry name" value="GST_CTER"/>
    <property type="match status" value="1"/>
</dbReference>
<reference evidence="2" key="2">
    <citation type="submission" date="2013-05" db="EMBL/GenBank/DDBJ databases">
        <authorList>
            <person name="Carter J.-M."/>
            <person name="Baker S.C."/>
            <person name="Pink R."/>
            <person name="Carter D.R.F."/>
            <person name="Collins A."/>
            <person name="Tomlin J."/>
            <person name="Gibbs M."/>
            <person name="Breuker C.J."/>
        </authorList>
    </citation>
    <scope>NUCLEOTIDE SEQUENCE</scope>
    <source>
        <tissue evidence="2">Ovary</tissue>
    </source>
</reference>
<organism evidence="2">
    <name type="scientific">Pararge aegeria</name>
    <name type="common">speckled wood butterfly</name>
    <dbReference type="NCBI Taxonomy" id="116150"/>
    <lineage>
        <taxon>Eukaryota</taxon>
        <taxon>Metazoa</taxon>
        <taxon>Ecdysozoa</taxon>
        <taxon>Arthropoda</taxon>
        <taxon>Hexapoda</taxon>
        <taxon>Insecta</taxon>
        <taxon>Pterygota</taxon>
        <taxon>Neoptera</taxon>
        <taxon>Endopterygota</taxon>
        <taxon>Lepidoptera</taxon>
        <taxon>Glossata</taxon>
        <taxon>Ditrysia</taxon>
        <taxon>Papilionoidea</taxon>
        <taxon>Nymphalidae</taxon>
        <taxon>Satyrinae</taxon>
        <taxon>Satyrini</taxon>
        <taxon>Parargina</taxon>
        <taxon>Pararge</taxon>
    </lineage>
</organism>
<dbReference type="GO" id="GO:0005737">
    <property type="term" value="C:cytoplasm"/>
    <property type="evidence" value="ECO:0007669"/>
    <property type="project" value="TreeGrafter"/>
</dbReference>
<dbReference type="GO" id="GO:0004364">
    <property type="term" value="F:glutathione transferase activity"/>
    <property type="evidence" value="ECO:0007669"/>
    <property type="project" value="TreeGrafter"/>
</dbReference>
<dbReference type="Gene3D" id="1.20.1050.10">
    <property type="match status" value="1"/>
</dbReference>
<evidence type="ECO:0000313" key="2">
    <source>
        <dbReference type="EMBL" id="JAA77906.1"/>
    </source>
</evidence>
<dbReference type="PANTHER" id="PTHR43917">
    <property type="match status" value="1"/>
</dbReference>
<sequence>MFFRVKILDPTFTGKAPDAKTLLGYEKRMISALETFEKHWLQNGTQFVAGDTITVADLLAACELEQPRAAGYEPADNFKGISTWWKKVREHFNPYYDEAHVVINKVTEKNKLAAKL</sequence>
<evidence type="ECO:0000259" key="1">
    <source>
        <dbReference type="PROSITE" id="PS50405"/>
    </source>
</evidence>
<dbReference type="EMBL" id="GAIX01014654">
    <property type="protein sequence ID" value="JAA77906.1"/>
    <property type="molecule type" value="Transcribed_RNA"/>
</dbReference>
<dbReference type="InterPro" id="IPR004046">
    <property type="entry name" value="GST_C"/>
</dbReference>